<feature type="transmembrane region" description="Helical" evidence="6">
    <location>
        <begin position="219"/>
        <end position="239"/>
    </location>
</feature>
<keyword evidence="4 6" id="KW-1133">Transmembrane helix</keyword>
<feature type="transmembrane region" description="Helical" evidence="6">
    <location>
        <begin position="123"/>
        <end position="141"/>
    </location>
</feature>
<feature type="transmembrane region" description="Helical" evidence="6">
    <location>
        <begin position="296"/>
        <end position="322"/>
    </location>
</feature>
<feature type="transmembrane region" description="Helical" evidence="6">
    <location>
        <begin position="21"/>
        <end position="38"/>
    </location>
</feature>
<feature type="transmembrane region" description="Helical" evidence="6">
    <location>
        <begin position="44"/>
        <end position="64"/>
    </location>
</feature>
<dbReference type="Pfam" id="PF02653">
    <property type="entry name" value="BPD_transp_2"/>
    <property type="match status" value="1"/>
</dbReference>
<evidence type="ECO:0000313" key="7">
    <source>
        <dbReference type="EMBL" id="ABQ26316.1"/>
    </source>
</evidence>
<evidence type="ECO:0000256" key="3">
    <source>
        <dbReference type="ARBA" id="ARBA00022692"/>
    </source>
</evidence>
<dbReference type="GO" id="GO:0015658">
    <property type="term" value="F:branched-chain amino acid transmembrane transporter activity"/>
    <property type="evidence" value="ECO:0007669"/>
    <property type="project" value="InterPro"/>
</dbReference>
<dbReference type="AlphaFoldDB" id="A5G3E8"/>
<feature type="transmembrane region" description="Helical" evidence="6">
    <location>
        <begin position="71"/>
        <end position="91"/>
    </location>
</feature>
<comment type="subcellular location">
    <subcellularLocation>
        <location evidence="1">Cell membrane</location>
        <topology evidence="1">Multi-pass membrane protein</topology>
    </subcellularLocation>
</comment>
<evidence type="ECO:0000256" key="4">
    <source>
        <dbReference type="ARBA" id="ARBA00022989"/>
    </source>
</evidence>
<keyword evidence="3 6" id="KW-0812">Transmembrane</keyword>
<dbReference type="GO" id="GO:0005886">
    <property type="term" value="C:plasma membrane"/>
    <property type="evidence" value="ECO:0007669"/>
    <property type="project" value="UniProtKB-SubCell"/>
</dbReference>
<evidence type="ECO:0000256" key="2">
    <source>
        <dbReference type="ARBA" id="ARBA00022475"/>
    </source>
</evidence>
<dbReference type="Proteomes" id="UP000006695">
    <property type="component" value="Chromosome"/>
</dbReference>
<proteinExistence type="predicted"/>
<evidence type="ECO:0000256" key="6">
    <source>
        <dbReference type="SAM" id="Phobius"/>
    </source>
</evidence>
<feature type="transmembrane region" description="Helical" evidence="6">
    <location>
        <begin position="259"/>
        <end position="284"/>
    </location>
</feature>
<evidence type="ECO:0000256" key="5">
    <source>
        <dbReference type="ARBA" id="ARBA00023136"/>
    </source>
</evidence>
<dbReference type="PANTHER" id="PTHR30482">
    <property type="entry name" value="HIGH-AFFINITY BRANCHED-CHAIN AMINO ACID TRANSPORT SYSTEM PERMEASE"/>
    <property type="match status" value="1"/>
</dbReference>
<dbReference type="CDD" id="cd06581">
    <property type="entry name" value="TM_PBP1_LivM_like"/>
    <property type="match status" value="1"/>
</dbReference>
<dbReference type="HOGENOM" id="CLU_031365_2_2_7"/>
<gene>
    <name evidence="7" type="ordered locus">Gura_2128</name>
</gene>
<dbReference type="EMBL" id="CP000698">
    <property type="protein sequence ID" value="ABQ26316.1"/>
    <property type="molecule type" value="Genomic_DNA"/>
</dbReference>
<dbReference type="InterPro" id="IPR043428">
    <property type="entry name" value="LivM-like"/>
</dbReference>
<dbReference type="KEGG" id="gur:Gura_2128"/>
<dbReference type="InterPro" id="IPR001851">
    <property type="entry name" value="ABC_transp_permease"/>
</dbReference>
<feature type="transmembrane region" description="Helical" evidence="6">
    <location>
        <begin position="174"/>
        <end position="192"/>
    </location>
</feature>
<protein>
    <submittedName>
        <fullName evidence="7">Amino acid/amide ABC transporter membrane protein 2, HAAT family</fullName>
    </submittedName>
</protein>
<dbReference type="PANTHER" id="PTHR30482:SF18">
    <property type="entry name" value="BRANCHED AMINO ACID TRANSPORT SYSTEM PERMEASE"/>
    <property type="match status" value="1"/>
</dbReference>
<evidence type="ECO:0000313" key="8">
    <source>
        <dbReference type="Proteomes" id="UP000006695"/>
    </source>
</evidence>
<keyword evidence="8" id="KW-1185">Reference proteome</keyword>
<sequence>MRRNGFENQSKRKGHKVKHTVIKFIIFAALILLVPLIFSGGYMMNVLVFVGINTMLAVALNLLLGFTGQISLGQAAFFGLGAYVSGVLTASHSVNPWLAMVIAAISIGLIAFFIGFPILKLKGHYLAMATLGLGIIVYIIFNETVELTGGPSGLSGIPNLSLGKLAFDNDYKNYYLIWTFTLVIMLLSINLVNSRIGRALRAIHDSEVAARVMGVNARLLKVQVFTLSAVVSSLAGSLYAHTMTFISPASFGFNFSIELVTMVIIGGLGSIYGSFLGAVLLTLLPEILRAFQDYDIVIYGLLLILMTMFMPGGLVLGIPGLLSRLMPKKPVERGEHA</sequence>
<organism evidence="7 8">
    <name type="scientific">Geotalea uraniireducens (strain Rf4)</name>
    <name type="common">Geobacter uraniireducens</name>
    <dbReference type="NCBI Taxonomy" id="351605"/>
    <lineage>
        <taxon>Bacteria</taxon>
        <taxon>Pseudomonadati</taxon>
        <taxon>Thermodesulfobacteriota</taxon>
        <taxon>Desulfuromonadia</taxon>
        <taxon>Geobacterales</taxon>
        <taxon>Geobacteraceae</taxon>
        <taxon>Geotalea</taxon>
    </lineage>
</organism>
<dbReference type="STRING" id="351605.Gura_2128"/>
<keyword evidence="2" id="KW-1003">Cell membrane</keyword>
<name>A5G3E8_GEOUR</name>
<accession>A5G3E8</accession>
<feature type="transmembrane region" description="Helical" evidence="6">
    <location>
        <begin position="97"/>
        <end position="116"/>
    </location>
</feature>
<reference evidence="7 8" key="1">
    <citation type="submission" date="2007-05" db="EMBL/GenBank/DDBJ databases">
        <title>Complete sequence of Geobacter uraniireducens Rf4.</title>
        <authorList>
            <consortium name="US DOE Joint Genome Institute"/>
            <person name="Copeland A."/>
            <person name="Lucas S."/>
            <person name="Lapidus A."/>
            <person name="Barry K."/>
            <person name="Detter J.C."/>
            <person name="Glavina del Rio T."/>
            <person name="Hammon N."/>
            <person name="Israni S."/>
            <person name="Dalin E."/>
            <person name="Tice H."/>
            <person name="Pitluck S."/>
            <person name="Chertkov O."/>
            <person name="Brettin T."/>
            <person name="Bruce D."/>
            <person name="Han C."/>
            <person name="Schmutz J."/>
            <person name="Larimer F."/>
            <person name="Land M."/>
            <person name="Hauser L."/>
            <person name="Kyrpides N."/>
            <person name="Mikhailova N."/>
            <person name="Shelobolina E."/>
            <person name="Aklujkar M."/>
            <person name="Lovley D."/>
            <person name="Richardson P."/>
        </authorList>
    </citation>
    <scope>NUCLEOTIDE SEQUENCE [LARGE SCALE GENOMIC DNA]</scope>
    <source>
        <strain evidence="7 8">Rf4</strain>
    </source>
</reference>
<evidence type="ECO:0000256" key="1">
    <source>
        <dbReference type="ARBA" id="ARBA00004651"/>
    </source>
</evidence>
<keyword evidence="5 6" id="KW-0472">Membrane</keyword>